<dbReference type="Proteomes" id="UP001141619">
    <property type="component" value="Unassembled WGS sequence"/>
</dbReference>
<name>A0A9X3TYK8_9PROT</name>
<dbReference type="EMBL" id="JANWOI010000003">
    <property type="protein sequence ID" value="MDA5194361.1"/>
    <property type="molecule type" value="Genomic_DNA"/>
</dbReference>
<reference evidence="1" key="2">
    <citation type="journal article" date="2023" name="Syst. Appl. Microbiol.">
        <title>Govania unica gen. nov., sp. nov., a rare biosphere bacterium that represents a novel family in the class Alphaproteobacteria.</title>
        <authorList>
            <person name="Vandamme P."/>
            <person name="Peeters C."/>
            <person name="Hettiarachchi A."/>
            <person name="Cnockaert M."/>
            <person name="Carlier A."/>
        </authorList>
    </citation>
    <scope>NUCLEOTIDE SEQUENCE</scope>
    <source>
        <strain evidence="1">LMG 31809</strain>
    </source>
</reference>
<dbReference type="RefSeq" id="WP_274944064.1">
    <property type="nucleotide sequence ID" value="NZ_JANWOI010000003.1"/>
</dbReference>
<accession>A0A9X3TYK8</accession>
<protein>
    <submittedName>
        <fullName evidence="1">DUF1993 domain-containing protein</fullName>
    </submittedName>
</protein>
<dbReference type="InterPro" id="IPR034660">
    <property type="entry name" value="DinB/YfiT-like"/>
</dbReference>
<dbReference type="Gene3D" id="1.20.120.450">
    <property type="entry name" value="dinb family like domain"/>
    <property type="match status" value="1"/>
</dbReference>
<dbReference type="SUPFAM" id="SSF109854">
    <property type="entry name" value="DinB/YfiT-like putative metalloenzymes"/>
    <property type="match status" value="1"/>
</dbReference>
<organism evidence="1 2">
    <name type="scientific">Govanella unica</name>
    <dbReference type="NCBI Taxonomy" id="2975056"/>
    <lineage>
        <taxon>Bacteria</taxon>
        <taxon>Pseudomonadati</taxon>
        <taxon>Pseudomonadota</taxon>
        <taxon>Alphaproteobacteria</taxon>
        <taxon>Emcibacterales</taxon>
        <taxon>Govanellaceae</taxon>
        <taxon>Govanella</taxon>
    </lineage>
</organism>
<evidence type="ECO:0000313" key="1">
    <source>
        <dbReference type="EMBL" id="MDA5194361.1"/>
    </source>
</evidence>
<proteinExistence type="predicted"/>
<dbReference type="InterPro" id="IPR018531">
    <property type="entry name" value="DUF1993"/>
</dbReference>
<dbReference type="PANTHER" id="PTHR36922:SF1">
    <property type="entry name" value="DUF1993 DOMAIN-CONTAINING PROTEIN"/>
    <property type="match status" value="1"/>
</dbReference>
<gene>
    <name evidence="1" type="ORF">NYP16_10405</name>
</gene>
<dbReference type="PANTHER" id="PTHR36922">
    <property type="entry name" value="BLL2446 PROTEIN"/>
    <property type="match status" value="1"/>
</dbReference>
<dbReference type="Pfam" id="PF09351">
    <property type="entry name" value="DUF1993"/>
    <property type="match status" value="1"/>
</dbReference>
<dbReference type="AlphaFoldDB" id="A0A9X3TYK8"/>
<evidence type="ECO:0000313" key="2">
    <source>
        <dbReference type="Proteomes" id="UP001141619"/>
    </source>
</evidence>
<sequence>MTISLYDASVASYLQTVQAVSGFLDKGLTYCRDHGIDPEEMVEARIFPDMFPLRFQIQSVAFHSLGAVEAIQSGLMIPPAERPAHDYAGLQALITDTGAKLQAITPEEINGRAGADVTFRARGTDRLFTAEGFLLSFSLPNFYFHATTAYDILRSKGVPLGKMDFISKLRLKA</sequence>
<keyword evidence="2" id="KW-1185">Reference proteome</keyword>
<comment type="caution">
    <text evidence="1">The sequence shown here is derived from an EMBL/GenBank/DDBJ whole genome shotgun (WGS) entry which is preliminary data.</text>
</comment>
<reference evidence="1" key="1">
    <citation type="submission" date="2022-08" db="EMBL/GenBank/DDBJ databases">
        <authorList>
            <person name="Vandamme P."/>
            <person name="Hettiarachchi A."/>
            <person name="Peeters C."/>
            <person name="Cnockaert M."/>
            <person name="Carlier A."/>
        </authorList>
    </citation>
    <scope>NUCLEOTIDE SEQUENCE</scope>
    <source>
        <strain evidence="1">LMG 31809</strain>
    </source>
</reference>